<dbReference type="NCBIfam" id="TIGR01730">
    <property type="entry name" value="RND_mfp"/>
    <property type="match status" value="1"/>
</dbReference>
<accession>A0A5D4XTE4</accession>
<evidence type="ECO:0000256" key="5">
    <source>
        <dbReference type="ARBA" id="ARBA00023136"/>
    </source>
</evidence>
<evidence type="ECO:0000259" key="8">
    <source>
        <dbReference type="Pfam" id="PF25917"/>
    </source>
</evidence>
<dbReference type="FunFam" id="2.40.420.20:FF:000001">
    <property type="entry name" value="Efflux RND transporter periplasmic adaptor subunit"/>
    <property type="match status" value="1"/>
</dbReference>
<feature type="domain" description="YknX-like C-terminal permuted SH3-like" evidence="10">
    <location>
        <begin position="311"/>
        <end position="380"/>
    </location>
</feature>
<proteinExistence type="inferred from homology"/>
<evidence type="ECO:0000256" key="1">
    <source>
        <dbReference type="ARBA" id="ARBA00004533"/>
    </source>
</evidence>
<dbReference type="NCBIfam" id="NF008589">
    <property type="entry name" value="PRK11556.1"/>
    <property type="match status" value="1"/>
</dbReference>
<evidence type="ECO:0000313" key="11">
    <source>
        <dbReference type="EMBL" id="TYT26040.1"/>
    </source>
</evidence>
<dbReference type="InterPro" id="IPR058637">
    <property type="entry name" value="YknX-like_C"/>
</dbReference>
<feature type="region of interest" description="Disordered" evidence="6">
    <location>
        <begin position="31"/>
        <end position="51"/>
    </location>
</feature>
<evidence type="ECO:0000256" key="3">
    <source>
        <dbReference type="ARBA" id="ARBA00022475"/>
    </source>
</evidence>
<keyword evidence="5" id="KW-0472">Membrane</keyword>
<dbReference type="Gene3D" id="2.40.420.20">
    <property type="match status" value="1"/>
</dbReference>
<dbReference type="Gene3D" id="1.10.287.470">
    <property type="entry name" value="Helix hairpin bin"/>
    <property type="match status" value="1"/>
</dbReference>
<keyword evidence="4" id="KW-0997">Cell inner membrane</keyword>
<comment type="similarity">
    <text evidence="2">Belongs to the membrane fusion protein (MFP) (TC 8.A.1) family.</text>
</comment>
<dbReference type="AlphaFoldDB" id="A0A5D4XTE4"/>
<dbReference type="OrthoDB" id="9783047at2"/>
<feature type="region of interest" description="Disordered" evidence="6">
    <location>
        <begin position="381"/>
        <end position="401"/>
    </location>
</feature>
<dbReference type="GO" id="GO:1990281">
    <property type="term" value="C:efflux pump complex"/>
    <property type="evidence" value="ECO:0007669"/>
    <property type="project" value="TreeGrafter"/>
</dbReference>
<keyword evidence="3" id="KW-1003">Cell membrane</keyword>
<evidence type="ECO:0000313" key="12">
    <source>
        <dbReference type="Proteomes" id="UP000324973"/>
    </source>
</evidence>
<dbReference type="Pfam" id="PF25944">
    <property type="entry name" value="Beta-barrel_RND"/>
    <property type="match status" value="1"/>
</dbReference>
<evidence type="ECO:0000259" key="10">
    <source>
        <dbReference type="Pfam" id="PF25989"/>
    </source>
</evidence>
<dbReference type="InterPro" id="IPR058625">
    <property type="entry name" value="MdtA-like_BSH"/>
</dbReference>
<dbReference type="Proteomes" id="UP000324973">
    <property type="component" value="Unassembled WGS sequence"/>
</dbReference>
<feature type="domain" description="Multidrug resistance protein MdtA-like beta-barrel" evidence="9">
    <location>
        <begin position="224"/>
        <end position="307"/>
    </location>
</feature>
<feature type="domain" description="Multidrug resistance protein MdtA-like barrel-sandwich hybrid" evidence="8">
    <location>
        <begin position="78"/>
        <end position="218"/>
    </location>
</feature>
<dbReference type="RefSeq" id="WP_149102590.1">
    <property type="nucleotide sequence ID" value="NZ_VTFT01000001.1"/>
</dbReference>
<reference evidence="11 12" key="1">
    <citation type="submission" date="2019-08" db="EMBL/GenBank/DDBJ databases">
        <title>Luteimonas viscosus sp. nov., isolated from soil of a sunflower field.</title>
        <authorList>
            <person name="Jianli Z."/>
            <person name="Ying Z."/>
        </authorList>
    </citation>
    <scope>NUCLEOTIDE SEQUENCE [LARGE SCALE GENOMIC DNA]</scope>
    <source>
        <strain evidence="11 12">XBU10</strain>
    </source>
</reference>
<dbReference type="Pfam" id="PF25917">
    <property type="entry name" value="BSH_RND"/>
    <property type="match status" value="1"/>
</dbReference>
<evidence type="ECO:0000256" key="2">
    <source>
        <dbReference type="ARBA" id="ARBA00009477"/>
    </source>
</evidence>
<dbReference type="SUPFAM" id="SSF111369">
    <property type="entry name" value="HlyD-like secretion proteins"/>
    <property type="match status" value="1"/>
</dbReference>
<dbReference type="PANTHER" id="PTHR30469">
    <property type="entry name" value="MULTIDRUG RESISTANCE PROTEIN MDTA"/>
    <property type="match status" value="1"/>
</dbReference>
<dbReference type="EMBL" id="VTFT01000001">
    <property type="protein sequence ID" value="TYT26040.1"/>
    <property type="molecule type" value="Genomic_DNA"/>
</dbReference>
<protein>
    <submittedName>
        <fullName evidence="11">MdtA/MuxA family multidrug efflux RND transporter periplasmic adaptor subunit</fullName>
    </submittedName>
</protein>
<evidence type="ECO:0000259" key="9">
    <source>
        <dbReference type="Pfam" id="PF25944"/>
    </source>
</evidence>
<dbReference type="Pfam" id="PF25989">
    <property type="entry name" value="YknX_C"/>
    <property type="match status" value="1"/>
</dbReference>
<dbReference type="GO" id="GO:0005886">
    <property type="term" value="C:plasma membrane"/>
    <property type="evidence" value="ECO:0007669"/>
    <property type="project" value="UniProtKB-SubCell"/>
</dbReference>
<evidence type="ECO:0000256" key="4">
    <source>
        <dbReference type="ARBA" id="ARBA00022519"/>
    </source>
</evidence>
<comment type="caution">
    <text evidence="11">The sequence shown here is derived from an EMBL/GenBank/DDBJ whole genome shotgun (WGS) entry which is preliminary data.</text>
</comment>
<evidence type="ECO:0000256" key="6">
    <source>
        <dbReference type="SAM" id="MobiDB-lite"/>
    </source>
</evidence>
<dbReference type="PANTHER" id="PTHR30469:SF12">
    <property type="entry name" value="MULTIDRUG RESISTANCE PROTEIN MDTA"/>
    <property type="match status" value="1"/>
</dbReference>
<organism evidence="11 12">
    <name type="scientific">Luteimonas viscosa</name>
    <dbReference type="NCBI Taxonomy" id="1132694"/>
    <lineage>
        <taxon>Bacteria</taxon>
        <taxon>Pseudomonadati</taxon>
        <taxon>Pseudomonadota</taxon>
        <taxon>Gammaproteobacteria</taxon>
        <taxon>Lysobacterales</taxon>
        <taxon>Lysobacteraceae</taxon>
        <taxon>Luteimonas</taxon>
    </lineage>
</organism>
<dbReference type="InterPro" id="IPR006143">
    <property type="entry name" value="RND_pump_MFP"/>
</dbReference>
<dbReference type="Pfam" id="PF25876">
    <property type="entry name" value="HH_MFP_RND"/>
    <property type="match status" value="1"/>
</dbReference>
<dbReference type="InterPro" id="IPR058624">
    <property type="entry name" value="MdtA-like_HH"/>
</dbReference>
<gene>
    <name evidence="11" type="ORF">FZO89_07105</name>
</gene>
<feature type="domain" description="Multidrug resistance protein MdtA-like alpha-helical hairpin" evidence="7">
    <location>
        <begin position="117"/>
        <end position="187"/>
    </location>
</feature>
<name>A0A5D4XTE4_9GAMM</name>
<dbReference type="InterPro" id="IPR058626">
    <property type="entry name" value="MdtA-like_b-barrel"/>
</dbReference>
<evidence type="ECO:0000259" key="7">
    <source>
        <dbReference type="Pfam" id="PF25876"/>
    </source>
</evidence>
<keyword evidence="12" id="KW-1185">Reference proteome</keyword>
<comment type="subcellular location">
    <subcellularLocation>
        <location evidence="1">Cell inner membrane</location>
    </subcellularLocation>
</comment>
<dbReference type="GO" id="GO:0015562">
    <property type="term" value="F:efflux transmembrane transporter activity"/>
    <property type="evidence" value="ECO:0007669"/>
    <property type="project" value="TreeGrafter"/>
</dbReference>
<dbReference type="Gene3D" id="2.40.30.170">
    <property type="match status" value="1"/>
</dbReference>
<dbReference type="Gene3D" id="2.40.50.100">
    <property type="match status" value="1"/>
</dbReference>
<sequence length="401" mass="42829">MNRTGLVKPALIVVAALFAGVLLWQGVGNRGDEAETRSGRGWGPDGERPPTPVRVATATREALAVELKALGTVTPLKSVTVRPRVDGELRRVVFEEGQQVDAGDLLAEIDPAPFRIQLAQAQGQQKQNLAELENVRIQLQRYRDLSEGSYVSAQDVANLQAQVRQLEGRREIDQASVDEARLQLQYTRIVAPVGGRVGLRMVDAGNLVASGDEDGIASIAQTRPISVLFSLPENVLASVIEAMRGDSALPVEAWDREERNVLATGTLSSVDNRIDTETGTLRLRALFANDDDGLFPNQFVNVRLQLGDDEALVIPDAAVQFGGDGTYVYVVNDDNTAAVRPVVLGAGSGGRVAVLDGIAAGDRVVLEGIDRLREGAEVEVVQTDDVEAAPPPPAQDDGPAT</sequence>